<dbReference type="RefSeq" id="WP_054342375.1">
    <property type="nucleotide sequence ID" value="NZ_FTOE01000002.1"/>
</dbReference>
<protein>
    <recommendedName>
        <fullName evidence="4">DUF4892 domain-containing protein</fullName>
    </recommendedName>
</protein>
<dbReference type="AlphaFoldDB" id="A0A1N7K9M5"/>
<dbReference type="Proteomes" id="UP000185999">
    <property type="component" value="Unassembled WGS sequence"/>
</dbReference>
<feature type="chain" id="PRO_5009943101" description="DUF4892 domain-containing protein" evidence="1">
    <location>
        <begin position="21"/>
        <end position="283"/>
    </location>
</feature>
<sequence length="283" mass="31229">MWLTRIFSFILVVCSSIALAEDDVAGSADDNLLSRFRGSSIVNYQRQPLSDYSLPLGGIEVVNGVEGPEREMRLTGSLTRISYRIPEGNTTRNIMKYFAAQLERRNAEKLFACNGRECGGSNYWANSVFGYSRLYGVEHSQYYLAAQLPGVTVAIYTVERGTHRVYAHIDILETDLAARMTAVVKNDGYVQLSENTLPDMDLLKALVDQLKSDTSEIVLVVHHRGDTLASAKTLAETKSEQLRQLLNSNDISGVTVASVGALAPSVLKQNQWVVVLVSDRPLP</sequence>
<evidence type="ECO:0000313" key="3">
    <source>
        <dbReference type="Proteomes" id="UP000185999"/>
    </source>
</evidence>
<dbReference type="STRING" id="619304.SAMN05421760_102278"/>
<dbReference type="Pfam" id="PF16234">
    <property type="entry name" value="DUF4892"/>
    <property type="match status" value="1"/>
</dbReference>
<feature type="signal peptide" evidence="1">
    <location>
        <begin position="1"/>
        <end position="20"/>
    </location>
</feature>
<dbReference type="EMBL" id="FTOE01000002">
    <property type="protein sequence ID" value="SIS58271.1"/>
    <property type="molecule type" value="Genomic_DNA"/>
</dbReference>
<keyword evidence="3" id="KW-1185">Reference proteome</keyword>
<reference evidence="3" key="1">
    <citation type="submission" date="2017-01" db="EMBL/GenBank/DDBJ databases">
        <authorList>
            <person name="Varghese N."/>
            <person name="Submissions S."/>
        </authorList>
    </citation>
    <scope>NUCLEOTIDE SEQUENCE [LARGE SCALE GENOMIC DNA]</scope>
    <source>
        <strain evidence="3">DSM 22306</strain>
    </source>
</reference>
<evidence type="ECO:0000313" key="2">
    <source>
        <dbReference type="EMBL" id="SIS58271.1"/>
    </source>
</evidence>
<gene>
    <name evidence="2" type="ORF">SAMN05421760_102278</name>
</gene>
<evidence type="ECO:0008006" key="4">
    <source>
        <dbReference type="Google" id="ProtNLM"/>
    </source>
</evidence>
<organism evidence="2 3">
    <name type="scientific">Neptunomonas antarctica</name>
    <dbReference type="NCBI Taxonomy" id="619304"/>
    <lineage>
        <taxon>Bacteria</taxon>
        <taxon>Pseudomonadati</taxon>
        <taxon>Pseudomonadota</taxon>
        <taxon>Gammaproteobacteria</taxon>
        <taxon>Oceanospirillales</taxon>
        <taxon>Oceanospirillaceae</taxon>
        <taxon>Neptunomonas</taxon>
    </lineage>
</organism>
<name>A0A1N7K9M5_9GAMM</name>
<accession>A0A1N7K9M5</accession>
<proteinExistence type="predicted"/>
<dbReference type="InterPro" id="IPR032608">
    <property type="entry name" value="DUF4892"/>
</dbReference>
<keyword evidence="1" id="KW-0732">Signal</keyword>
<evidence type="ECO:0000256" key="1">
    <source>
        <dbReference type="SAM" id="SignalP"/>
    </source>
</evidence>
<dbReference type="OrthoDB" id="5741786at2"/>